<protein>
    <recommendedName>
        <fullName evidence="3">Peptidase C1A papain C-terminal domain-containing protein</fullName>
    </recommendedName>
</protein>
<dbReference type="PANTHER" id="PTHR12411">
    <property type="entry name" value="CYSTEINE PROTEASE FAMILY C1-RELATED"/>
    <property type="match status" value="1"/>
</dbReference>
<dbReference type="GO" id="GO:0051603">
    <property type="term" value="P:proteolysis involved in protein catabolic process"/>
    <property type="evidence" value="ECO:0000318"/>
    <property type="project" value="GO_Central"/>
</dbReference>
<dbReference type="Gramene" id="TraesRN1D0101101800.1">
    <property type="protein sequence ID" value="TraesRN1D0101101800.1"/>
    <property type="gene ID" value="TraesRN1D0101101800"/>
</dbReference>
<dbReference type="SMR" id="A0A3B5Z736"/>
<dbReference type="Gramene" id="TraesROB_scaffold_083037_01G000100.1">
    <property type="protein sequence ID" value="TraesROB_scaffold_083037_01G000100.1"/>
    <property type="gene ID" value="TraesROB_scaffold_083037_01G000100"/>
</dbReference>
<dbReference type="AlphaFoldDB" id="A0A3B5Z736"/>
<evidence type="ECO:0000259" key="3">
    <source>
        <dbReference type="SMART" id="SM00645"/>
    </source>
</evidence>
<organism evidence="4">
    <name type="scientific">Triticum aestivum</name>
    <name type="common">Wheat</name>
    <dbReference type="NCBI Taxonomy" id="4565"/>
    <lineage>
        <taxon>Eukaryota</taxon>
        <taxon>Viridiplantae</taxon>
        <taxon>Streptophyta</taxon>
        <taxon>Embryophyta</taxon>
        <taxon>Tracheophyta</taxon>
        <taxon>Spermatophyta</taxon>
        <taxon>Magnoliopsida</taxon>
        <taxon>Liliopsida</taxon>
        <taxon>Poales</taxon>
        <taxon>Poaceae</taxon>
        <taxon>BOP clade</taxon>
        <taxon>Pooideae</taxon>
        <taxon>Triticodae</taxon>
        <taxon>Triticeae</taxon>
        <taxon>Triticinae</taxon>
        <taxon>Triticum</taxon>
    </lineage>
</organism>
<proteinExistence type="inferred from homology"/>
<evidence type="ECO:0000313" key="4">
    <source>
        <dbReference type="EnsemblPlants" id="TraesCS1B02G476300.1"/>
    </source>
</evidence>
<keyword evidence="2" id="KW-1015">Disulfide bond</keyword>
<sequence length="330" mass="37483">MVIATFSAVGGQIWCITENHTEREHFVGEIPKLLLLVADTQKGKGKEDIRLIQFKEWMDEYNIQYPDEETARSKFSIFKANVELHGYTMYKEYRAALDATSYDDLVRSLRRSKVDWVEAGVVSPVVRKQKHCDCCWAMATVASVEALHYMKTKQSIMLSVQQLIDCDTKNNGCIGGHSNVALEYIRKNGLWSESSYPYMDQSNSLGCKVNKAVVARISGFETVPTTEEALEEAVAKQPVIIYLKWPPSMNNYKGGIIDYEDLPTTLQLRWHAVLIVGYGTDSNGIKYWRFKNSWGETWGEGGYGRIRRHVHNGQGVLGICTYPAVYPVVW</sequence>
<name>A0A3B5Z736_WHEAT</name>
<dbReference type="GO" id="GO:0005615">
    <property type="term" value="C:extracellular space"/>
    <property type="evidence" value="ECO:0000318"/>
    <property type="project" value="GO_Central"/>
</dbReference>
<dbReference type="Pfam" id="PF00112">
    <property type="entry name" value="Peptidase_C1"/>
    <property type="match status" value="1"/>
</dbReference>
<dbReference type="OrthoDB" id="689138at2759"/>
<dbReference type="Gramene" id="TraesCLE_scaffold_105626_01G000100.1">
    <property type="protein sequence ID" value="TraesCLE_scaffold_105626_01G000100.1"/>
    <property type="gene ID" value="TraesCLE_scaffold_105626_01G000100"/>
</dbReference>
<dbReference type="InterPro" id="IPR038765">
    <property type="entry name" value="Papain-like_cys_pep_sf"/>
</dbReference>
<reference evidence="4" key="1">
    <citation type="submission" date="2018-08" db="EMBL/GenBank/DDBJ databases">
        <authorList>
            <person name="Rossello M."/>
        </authorList>
    </citation>
    <scope>NUCLEOTIDE SEQUENCE [LARGE SCALE GENOMIC DNA]</scope>
    <source>
        <strain evidence="4">cv. Chinese Spring</strain>
    </source>
</reference>
<comment type="similarity">
    <text evidence="1">Belongs to the peptidase C1 family.</text>
</comment>
<reference evidence="4" key="2">
    <citation type="submission" date="2018-10" db="UniProtKB">
        <authorList>
            <consortium name="EnsemblPlants"/>
        </authorList>
    </citation>
    <scope>IDENTIFICATION</scope>
</reference>
<dbReference type="GO" id="GO:0004197">
    <property type="term" value="F:cysteine-type endopeptidase activity"/>
    <property type="evidence" value="ECO:0000318"/>
    <property type="project" value="GO_Central"/>
</dbReference>
<dbReference type="Gramene" id="TraesCS1B03G1273700.1">
    <property type="protein sequence ID" value="TraesCS1B03G1273700.1.CDS"/>
    <property type="gene ID" value="TraesCS1B03G1273700"/>
</dbReference>
<keyword evidence="5" id="KW-1185">Reference proteome</keyword>
<dbReference type="SMART" id="SM00645">
    <property type="entry name" value="Pept_C1"/>
    <property type="match status" value="1"/>
</dbReference>
<dbReference type="Gramene" id="TraesWEE_scaffold_105736_01G000100.1">
    <property type="protein sequence ID" value="TraesWEE_scaffold_105736_01G000100.1"/>
    <property type="gene ID" value="TraesWEE_scaffold_105736_01G000100"/>
</dbReference>
<feature type="domain" description="Peptidase C1A papain C-terminal" evidence="3">
    <location>
        <begin position="110"/>
        <end position="328"/>
    </location>
</feature>
<dbReference type="CDD" id="cd02248">
    <property type="entry name" value="Peptidase_C1A"/>
    <property type="match status" value="1"/>
</dbReference>
<dbReference type="Gramene" id="TraesCAD_scaffold_075465_01G000100.1">
    <property type="protein sequence ID" value="TraesCAD_scaffold_075465_01G000100.1"/>
    <property type="gene ID" value="TraesCAD_scaffold_075465_01G000100"/>
</dbReference>
<dbReference type="STRING" id="4565.A0A3B5Z736"/>
<dbReference type="GO" id="GO:0005764">
    <property type="term" value="C:lysosome"/>
    <property type="evidence" value="ECO:0000318"/>
    <property type="project" value="GO_Central"/>
</dbReference>
<dbReference type="Proteomes" id="UP000019116">
    <property type="component" value="Chromosome 1B"/>
</dbReference>
<dbReference type="InterPro" id="IPR000668">
    <property type="entry name" value="Peptidase_C1A_C"/>
</dbReference>
<accession>A0A3B5Z736</accession>
<dbReference type="Gramene" id="TraesCS1B02G476300.1">
    <property type="protein sequence ID" value="TraesCS1B02G476300.1"/>
    <property type="gene ID" value="TraesCS1B02G476300"/>
</dbReference>
<dbReference type="Gramene" id="TraesRN1B0101298600.1">
    <property type="protein sequence ID" value="TraesRN1B0101298600.1"/>
    <property type="gene ID" value="TraesRN1B0101298600"/>
</dbReference>
<dbReference type="SUPFAM" id="SSF54001">
    <property type="entry name" value="Cysteine proteinases"/>
    <property type="match status" value="1"/>
</dbReference>
<dbReference type="EnsemblPlants" id="TraesCS1B02G476300.1">
    <property type="protein sequence ID" value="TraesCS1B02G476300.1"/>
    <property type="gene ID" value="TraesCS1B02G476300"/>
</dbReference>
<dbReference type="PRINTS" id="PR00705">
    <property type="entry name" value="PAPAIN"/>
</dbReference>
<evidence type="ECO:0000313" key="5">
    <source>
        <dbReference type="Proteomes" id="UP000019116"/>
    </source>
</evidence>
<evidence type="ECO:0000256" key="2">
    <source>
        <dbReference type="ARBA" id="ARBA00023157"/>
    </source>
</evidence>
<dbReference type="Gene3D" id="3.90.70.10">
    <property type="entry name" value="Cysteine proteinases"/>
    <property type="match status" value="1"/>
</dbReference>
<evidence type="ECO:0000256" key="1">
    <source>
        <dbReference type="ARBA" id="ARBA00008455"/>
    </source>
</evidence>
<dbReference type="InterPro" id="IPR013128">
    <property type="entry name" value="Peptidase_C1A"/>
</dbReference>
<dbReference type="OMA" id="TELRWHA"/>
<dbReference type="InterPro" id="IPR039417">
    <property type="entry name" value="Peptidase_C1A_papain-like"/>
</dbReference>